<dbReference type="InterPro" id="IPR008844">
    <property type="entry name" value="Spore_GerAC-like"/>
</dbReference>
<feature type="signal peptide" evidence="8">
    <location>
        <begin position="1"/>
        <end position="17"/>
    </location>
</feature>
<dbReference type="InterPro" id="IPR038501">
    <property type="entry name" value="Spore_GerAC_C_sf"/>
</dbReference>
<evidence type="ECO:0000256" key="8">
    <source>
        <dbReference type="SAM" id="SignalP"/>
    </source>
</evidence>
<keyword evidence="12" id="KW-1185">Reference proteome</keyword>
<evidence type="ECO:0000256" key="3">
    <source>
        <dbReference type="ARBA" id="ARBA00022544"/>
    </source>
</evidence>
<reference evidence="11 12" key="1">
    <citation type="submission" date="2007-01" db="EMBL/GenBank/DDBJ databases">
        <title>Annotation of the draft genome assembly of Thermosinus carboxydivorans Nor1.</title>
        <authorList>
            <consortium name="US DOE Joint Genome Institute (JGI-ORNL)"/>
            <person name="Larimer F."/>
            <person name="Land M."/>
            <person name="Hauser L."/>
        </authorList>
    </citation>
    <scope>NUCLEOTIDE SEQUENCE [LARGE SCALE GENOMIC DNA]</scope>
    <source>
        <strain evidence="11 12">Nor1</strain>
    </source>
</reference>
<keyword evidence="3" id="KW-0309">Germination</keyword>
<proteinExistence type="inferred from homology"/>
<feature type="chain" id="PRO_5038681601" evidence="8">
    <location>
        <begin position="18"/>
        <end position="414"/>
    </location>
</feature>
<dbReference type="InterPro" id="IPR057336">
    <property type="entry name" value="GerAC_N"/>
</dbReference>
<dbReference type="PANTHER" id="PTHR35789:SF1">
    <property type="entry name" value="SPORE GERMINATION PROTEIN B3"/>
    <property type="match status" value="1"/>
</dbReference>
<organism evidence="11 12">
    <name type="scientific">Thermosinus carboxydivorans Nor1</name>
    <dbReference type="NCBI Taxonomy" id="401526"/>
    <lineage>
        <taxon>Bacteria</taxon>
        <taxon>Bacillati</taxon>
        <taxon>Bacillota</taxon>
        <taxon>Negativicutes</taxon>
        <taxon>Selenomonadales</taxon>
        <taxon>Sporomusaceae</taxon>
        <taxon>Thermosinus</taxon>
    </lineage>
</organism>
<evidence type="ECO:0000313" key="12">
    <source>
        <dbReference type="Proteomes" id="UP000005139"/>
    </source>
</evidence>
<dbReference type="Gene3D" id="3.30.300.210">
    <property type="entry name" value="Nutrient germinant receptor protein C, domain 3"/>
    <property type="match status" value="1"/>
</dbReference>
<gene>
    <name evidence="11" type="ORF">TcarDRAFT_0319</name>
</gene>
<keyword evidence="4 8" id="KW-0732">Signal</keyword>
<accession>A1HTL2</accession>
<evidence type="ECO:0000256" key="1">
    <source>
        <dbReference type="ARBA" id="ARBA00004635"/>
    </source>
</evidence>
<dbReference type="PROSITE" id="PS51257">
    <property type="entry name" value="PROKAR_LIPOPROTEIN"/>
    <property type="match status" value="1"/>
</dbReference>
<name>A1HTL2_9FIRM</name>
<dbReference type="GO" id="GO:0016020">
    <property type="term" value="C:membrane"/>
    <property type="evidence" value="ECO:0007669"/>
    <property type="project" value="UniProtKB-SubCell"/>
</dbReference>
<dbReference type="EMBL" id="AAWL01000026">
    <property type="protein sequence ID" value="EAX46625.1"/>
    <property type="molecule type" value="Genomic_DNA"/>
</dbReference>
<dbReference type="eggNOG" id="ENOG502Z849">
    <property type="taxonomic scope" value="Bacteria"/>
</dbReference>
<dbReference type="NCBIfam" id="TIGR02887">
    <property type="entry name" value="spore_ger_x_C"/>
    <property type="match status" value="1"/>
</dbReference>
<dbReference type="InterPro" id="IPR046953">
    <property type="entry name" value="Spore_GerAC-like_C"/>
</dbReference>
<dbReference type="Pfam" id="PF25198">
    <property type="entry name" value="Spore_GerAC_N"/>
    <property type="match status" value="1"/>
</dbReference>
<evidence type="ECO:0000256" key="7">
    <source>
        <dbReference type="ARBA" id="ARBA00023288"/>
    </source>
</evidence>
<evidence type="ECO:0000256" key="4">
    <source>
        <dbReference type="ARBA" id="ARBA00022729"/>
    </source>
</evidence>
<evidence type="ECO:0000259" key="9">
    <source>
        <dbReference type="Pfam" id="PF05504"/>
    </source>
</evidence>
<reference evidence="11 12" key="2">
    <citation type="submission" date="2007-01" db="EMBL/GenBank/DDBJ databases">
        <title>Sequencing of the draft genome and assembly of Thermosinus carboxydivorans Nor1.</title>
        <authorList>
            <consortium name="US DOE Joint Genome Institute (JGI-PGF)"/>
            <person name="Copeland A."/>
            <person name="Lucas S."/>
            <person name="Lapidus A."/>
            <person name="Barry K."/>
            <person name="Glavina del Rio T."/>
            <person name="Dalin E."/>
            <person name="Tice H."/>
            <person name="Bruce D."/>
            <person name="Pitluck S."/>
            <person name="Richardson P."/>
        </authorList>
    </citation>
    <scope>NUCLEOTIDE SEQUENCE [LARGE SCALE GENOMIC DNA]</scope>
    <source>
        <strain evidence="11 12">Nor1</strain>
    </source>
</reference>
<comment type="similarity">
    <text evidence="2">Belongs to the GerABKC lipoprotein family.</text>
</comment>
<dbReference type="OrthoDB" id="9816067at2"/>
<dbReference type="RefSeq" id="WP_007290365.1">
    <property type="nucleotide sequence ID" value="NZ_AAWL01000026.1"/>
</dbReference>
<evidence type="ECO:0000259" key="10">
    <source>
        <dbReference type="Pfam" id="PF25198"/>
    </source>
</evidence>
<dbReference type="AlphaFoldDB" id="A1HTL2"/>
<comment type="subcellular location">
    <subcellularLocation>
        <location evidence="1">Membrane</location>
        <topology evidence="1">Lipid-anchor</topology>
    </subcellularLocation>
</comment>
<sequence>MCRLVLLITLMVFTVTATGCVGARETDEIAYVLAIGLDKGEEPGKIRITYQIAVPRSLASGSQAGGGKSDQTDVLVTLEAPSLAEGRNLLNSAVSRVPILSHTKVFIFGEELARGGVADVIGPLMRFREFRGSMFIMVANEDTAQHFMQKNKPKLELLTSRFYESMLLAGQETSYYLRTHLHDFYIRYKTGNIAPIAVLAGAPAEVGGVVQRARPPERADEYVGNTPRVSSTEMAAEALGTAVFVRDRMVGKLTNKETRMVAILTNKFRRGFLVFDDPLEPRKLIHANMRLGEPTKIVVNFVDGRPVIDIFVFLEGEITSIPSGINYEQPQYRSLIEAQISQLVEREMERTLRKLQGLGADVAGFGYRACRHFATWQEWENFDWLAAYQQATFRLQVETKIRRQGLMWRTSPVK</sequence>
<keyword evidence="6" id="KW-0564">Palmitate</keyword>
<feature type="domain" description="Spore germination GerAC-like C-terminal" evidence="9">
    <location>
        <begin position="240"/>
        <end position="405"/>
    </location>
</feature>
<keyword evidence="5" id="KW-0472">Membrane</keyword>
<protein>
    <submittedName>
        <fullName evidence="11">Spore germination B3 GerAC family protein</fullName>
    </submittedName>
</protein>
<comment type="caution">
    <text evidence="11">The sequence shown here is derived from an EMBL/GenBank/DDBJ whole genome shotgun (WGS) entry which is preliminary data.</text>
</comment>
<evidence type="ECO:0000256" key="5">
    <source>
        <dbReference type="ARBA" id="ARBA00023136"/>
    </source>
</evidence>
<evidence type="ECO:0000256" key="2">
    <source>
        <dbReference type="ARBA" id="ARBA00007886"/>
    </source>
</evidence>
<dbReference type="GO" id="GO:0009847">
    <property type="term" value="P:spore germination"/>
    <property type="evidence" value="ECO:0007669"/>
    <property type="project" value="InterPro"/>
</dbReference>
<feature type="domain" description="Spore germination protein N-terminal" evidence="10">
    <location>
        <begin position="23"/>
        <end position="196"/>
    </location>
</feature>
<keyword evidence="7" id="KW-0449">Lipoprotein</keyword>
<evidence type="ECO:0000313" key="11">
    <source>
        <dbReference type="EMBL" id="EAX46625.1"/>
    </source>
</evidence>
<dbReference type="PANTHER" id="PTHR35789">
    <property type="entry name" value="SPORE GERMINATION PROTEIN B3"/>
    <property type="match status" value="1"/>
</dbReference>
<dbReference type="Pfam" id="PF05504">
    <property type="entry name" value="Spore_GerAC"/>
    <property type="match status" value="1"/>
</dbReference>
<evidence type="ECO:0000256" key="6">
    <source>
        <dbReference type="ARBA" id="ARBA00023139"/>
    </source>
</evidence>
<dbReference type="Proteomes" id="UP000005139">
    <property type="component" value="Unassembled WGS sequence"/>
</dbReference>